<keyword evidence="9 13" id="KW-0694">RNA-binding</keyword>
<dbReference type="GO" id="GO:0005681">
    <property type="term" value="C:spliceosomal complex"/>
    <property type="evidence" value="ECO:0007669"/>
    <property type="project" value="UniProtKB-KW"/>
</dbReference>
<dbReference type="InterPro" id="IPR047575">
    <property type="entry name" value="Sm"/>
</dbReference>
<dbReference type="InterPro" id="IPR001163">
    <property type="entry name" value="Sm_dom_euk/arc"/>
</dbReference>
<keyword evidence="7" id="KW-0819">tRNA processing</keyword>
<evidence type="ECO:0000256" key="11">
    <source>
        <dbReference type="ARBA" id="ARBA00023242"/>
    </source>
</evidence>
<dbReference type="GO" id="GO:0005730">
    <property type="term" value="C:nucleolus"/>
    <property type="evidence" value="ECO:0007669"/>
    <property type="project" value="TreeGrafter"/>
</dbReference>
<evidence type="ECO:0000256" key="6">
    <source>
        <dbReference type="ARBA" id="ARBA00022664"/>
    </source>
</evidence>
<dbReference type="PANTHER" id="PTHR11021:SF1">
    <property type="entry name" value="U6 SNRNA-ASSOCIATED SM-LIKE PROTEIN LSM6"/>
    <property type="match status" value="1"/>
</dbReference>
<dbReference type="GO" id="GO:0030490">
    <property type="term" value="P:maturation of SSU-rRNA"/>
    <property type="evidence" value="ECO:0007669"/>
    <property type="project" value="TreeGrafter"/>
</dbReference>
<sequence length="83" mass="9345">MSTETTTTSTEISAPSRFLNEITATSVIVKLYSGEEYHGILESIDGYMNVTMEDTKEYVHGKLIKTYNDVFIRGNNVLYISNV</sequence>
<dbReference type="PIRSF" id="PIRSF006609">
    <property type="entry name" value="snRNP_SmF"/>
    <property type="match status" value="1"/>
</dbReference>
<dbReference type="PROSITE" id="PS52002">
    <property type="entry name" value="SM"/>
    <property type="match status" value="1"/>
</dbReference>
<dbReference type="GO" id="GO:0046540">
    <property type="term" value="C:U4/U6 x U5 tri-snRNP complex"/>
    <property type="evidence" value="ECO:0007669"/>
    <property type="project" value="TreeGrafter"/>
</dbReference>
<dbReference type="InterPro" id="IPR010920">
    <property type="entry name" value="LSM_dom_sf"/>
</dbReference>
<keyword evidence="6 13" id="KW-0507">mRNA processing</keyword>
<dbReference type="Pfam" id="PF01423">
    <property type="entry name" value="LSM"/>
    <property type="match status" value="1"/>
</dbReference>
<dbReference type="GO" id="GO:0003723">
    <property type="term" value="F:RNA binding"/>
    <property type="evidence" value="ECO:0007669"/>
    <property type="project" value="UniProtKB-UniRule"/>
</dbReference>
<evidence type="ECO:0000256" key="3">
    <source>
        <dbReference type="ARBA" id="ARBA00007927"/>
    </source>
</evidence>
<dbReference type="GO" id="GO:0005732">
    <property type="term" value="C:sno(s)RNA-containing ribonucleoprotein complex"/>
    <property type="evidence" value="ECO:0007669"/>
    <property type="project" value="TreeGrafter"/>
</dbReference>
<dbReference type="InterPro" id="IPR016487">
    <property type="entry name" value="Lsm6/sSmF"/>
</dbReference>
<accession>A0A9P8QCQ2</accession>
<comment type="caution">
    <text evidence="15">The sequence shown here is derived from an EMBL/GenBank/DDBJ whole genome shotgun (WGS) entry which is preliminary data.</text>
</comment>
<dbReference type="GO" id="GO:0000932">
    <property type="term" value="C:P-body"/>
    <property type="evidence" value="ECO:0007669"/>
    <property type="project" value="TreeGrafter"/>
</dbReference>
<gene>
    <name evidence="15" type="ORF">WICPIJ_001896</name>
</gene>
<evidence type="ECO:0000259" key="14">
    <source>
        <dbReference type="PROSITE" id="PS52002"/>
    </source>
</evidence>
<comment type="subcellular location">
    <subcellularLocation>
        <location evidence="2">Cytoplasm</location>
    </subcellularLocation>
    <subcellularLocation>
        <location evidence="1 13">Nucleus</location>
    </subcellularLocation>
</comment>
<evidence type="ECO:0000313" key="16">
    <source>
        <dbReference type="Proteomes" id="UP000774326"/>
    </source>
</evidence>
<dbReference type="OrthoDB" id="268799at2759"/>
<feature type="domain" description="Sm" evidence="14">
    <location>
        <begin position="14"/>
        <end position="83"/>
    </location>
</feature>
<dbReference type="FunFam" id="2.30.30.100:FF:000037">
    <property type="entry name" value="U6 snRNA-associated Sm-like protein LSm6"/>
    <property type="match status" value="1"/>
</dbReference>
<dbReference type="GO" id="GO:0008033">
    <property type="term" value="P:tRNA processing"/>
    <property type="evidence" value="ECO:0007669"/>
    <property type="project" value="UniProtKB-KW"/>
</dbReference>
<proteinExistence type="inferred from homology"/>
<evidence type="ECO:0000256" key="13">
    <source>
        <dbReference type="PIRNR" id="PIRNR006609"/>
    </source>
</evidence>
<keyword evidence="12 13" id="KW-0687">Ribonucleoprotein</keyword>
<keyword evidence="16" id="KW-1185">Reference proteome</keyword>
<reference evidence="15" key="1">
    <citation type="journal article" date="2021" name="Open Biol.">
        <title>Shared evolutionary footprints suggest mitochondrial oxidative damage underlies multiple complex I losses in fungi.</title>
        <authorList>
            <person name="Schikora-Tamarit M.A."/>
            <person name="Marcet-Houben M."/>
            <person name="Nosek J."/>
            <person name="Gabaldon T."/>
        </authorList>
    </citation>
    <scope>NUCLEOTIDE SEQUENCE</scope>
    <source>
        <strain evidence="15">CBS2887</strain>
    </source>
</reference>
<comment type="similarity">
    <text evidence="3 13">Belongs to the snRNP Sm proteins family. SmF/LSm6 subfamily.</text>
</comment>
<dbReference type="CDD" id="cd01726">
    <property type="entry name" value="LSm6"/>
    <property type="match status" value="1"/>
</dbReference>
<evidence type="ECO:0000313" key="15">
    <source>
        <dbReference type="EMBL" id="KAH3687115.1"/>
    </source>
</evidence>
<keyword evidence="5" id="KW-0698">rRNA processing</keyword>
<evidence type="ECO:0000256" key="12">
    <source>
        <dbReference type="ARBA" id="ARBA00023274"/>
    </source>
</evidence>
<dbReference type="GO" id="GO:0005688">
    <property type="term" value="C:U6 snRNP"/>
    <property type="evidence" value="ECO:0007669"/>
    <property type="project" value="TreeGrafter"/>
</dbReference>
<dbReference type="GO" id="GO:0000398">
    <property type="term" value="P:mRNA splicing, via spliceosome"/>
    <property type="evidence" value="ECO:0007669"/>
    <property type="project" value="InterPro"/>
</dbReference>
<keyword evidence="8 13" id="KW-0747">Spliceosome</keyword>
<keyword evidence="4" id="KW-0963">Cytoplasm</keyword>
<evidence type="ECO:0000256" key="4">
    <source>
        <dbReference type="ARBA" id="ARBA00022490"/>
    </source>
</evidence>
<evidence type="ECO:0000256" key="7">
    <source>
        <dbReference type="ARBA" id="ARBA00022694"/>
    </source>
</evidence>
<evidence type="ECO:0000256" key="2">
    <source>
        <dbReference type="ARBA" id="ARBA00004496"/>
    </source>
</evidence>
<evidence type="ECO:0000256" key="10">
    <source>
        <dbReference type="ARBA" id="ARBA00023187"/>
    </source>
</evidence>
<keyword evidence="11 13" id="KW-0539">Nucleus</keyword>
<dbReference type="PANTHER" id="PTHR11021">
    <property type="entry name" value="SMALL NUCLEAR RIBONUCLEOPROTEIN F SNRNP-F"/>
    <property type="match status" value="1"/>
</dbReference>
<keyword evidence="10 13" id="KW-0508">mRNA splicing</keyword>
<protein>
    <recommendedName>
        <fullName evidence="14">Sm domain-containing protein</fullName>
    </recommendedName>
</protein>
<organism evidence="15 16">
    <name type="scientific">Wickerhamomyces pijperi</name>
    <name type="common">Yeast</name>
    <name type="synonym">Pichia pijperi</name>
    <dbReference type="NCBI Taxonomy" id="599730"/>
    <lineage>
        <taxon>Eukaryota</taxon>
        <taxon>Fungi</taxon>
        <taxon>Dikarya</taxon>
        <taxon>Ascomycota</taxon>
        <taxon>Saccharomycotina</taxon>
        <taxon>Saccharomycetes</taxon>
        <taxon>Phaffomycetales</taxon>
        <taxon>Wickerhamomycetaceae</taxon>
        <taxon>Wickerhamomyces</taxon>
    </lineage>
</organism>
<dbReference type="Gene3D" id="2.30.30.100">
    <property type="match status" value="1"/>
</dbReference>
<evidence type="ECO:0000256" key="8">
    <source>
        <dbReference type="ARBA" id="ARBA00022728"/>
    </source>
</evidence>
<evidence type="ECO:0000256" key="9">
    <source>
        <dbReference type="ARBA" id="ARBA00022884"/>
    </source>
</evidence>
<evidence type="ECO:0000256" key="1">
    <source>
        <dbReference type="ARBA" id="ARBA00004123"/>
    </source>
</evidence>
<dbReference type="AlphaFoldDB" id="A0A9P8QCQ2"/>
<dbReference type="SMART" id="SM00651">
    <property type="entry name" value="Sm"/>
    <property type="match status" value="1"/>
</dbReference>
<reference evidence="15" key="2">
    <citation type="submission" date="2021-01" db="EMBL/GenBank/DDBJ databases">
        <authorList>
            <person name="Schikora-Tamarit M.A."/>
        </authorList>
    </citation>
    <scope>NUCLEOTIDE SEQUENCE</scope>
    <source>
        <strain evidence="15">CBS2887</strain>
    </source>
</reference>
<dbReference type="Proteomes" id="UP000774326">
    <property type="component" value="Unassembled WGS sequence"/>
</dbReference>
<evidence type="ECO:0000256" key="5">
    <source>
        <dbReference type="ARBA" id="ARBA00022552"/>
    </source>
</evidence>
<name>A0A9P8QCQ2_WICPI</name>
<dbReference type="EMBL" id="JAEUBG010000981">
    <property type="protein sequence ID" value="KAH3687115.1"/>
    <property type="molecule type" value="Genomic_DNA"/>
</dbReference>
<dbReference type="SUPFAM" id="SSF50182">
    <property type="entry name" value="Sm-like ribonucleoproteins"/>
    <property type="match status" value="1"/>
</dbReference>